<dbReference type="InterPro" id="IPR001763">
    <property type="entry name" value="Rhodanese-like_dom"/>
</dbReference>
<dbReference type="PANTHER" id="PTHR43031:SF1">
    <property type="entry name" value="PYRIDINE NUCLEOTIDE-DISULPHIDE OXIDOREDUCTASE"/>
    <property type="match status" value="1"/>
</dbReference>
<evidence type="ECO:0000313" key="3">
    <source>
        <dbReference type="Proteomes" id="UP000251670"/>
    </source>
</evidence>
<proteinExistence type="predicted"/>
<evidence type="ECO:0000313" key="2">
    <source>
        <dbReference type="EMBL" id="SQB46673.1"/>
    </source>
</evidence>
<feature type="domain" description="Rhodanese" evidence="1">
    <location>
        <begin position="3"/>
        <end position="78"/>
    </location>
</feature>
<dbReference type="EMBL" id="UAWB01000013">
    <property type="protein sequence ID" value="SQB46673.1"/>
    <property type="molecule type" value="Genomic_DNA"/>
</dbReference>
<dbReference type="SUPFAM" id="SSF52821">
    <property type="entry name" value="Rhodanese/Cell cycle control phosphatase"/>
    <property type="match status" value="1"/>
</dbReference>
<dbReference type="AlphaFoldDB" id="A0A2X2X941"/>
<accession>A0A2X2X941</accession>
<organism evidence="2 3">
    <name type="scientific">Chryseobacterium jejuense</name>
    <dbReference type="NCBI Taxonomy" id="445960"/>
    <lineage>
        <taxon>Bacteria</taxon>
        <taxon>Pseudomonadati</taxon>
        <taxon>Bacteroidota</taxon>
        <taxon>Flavobacteriia</taxon>
        <taxon>Flavobacteriales</taxon>
        <taxon>Weeksellaceae</taxon>
        <taxon>Chryseobacterium group</taxon>
        <taxon>Chryseobacterium</taxon>
    </lineage>
</organism>
<sequence length="94" mass="10763">MKIIDVRKESEYAAEHVNEAYSKPLAYINEWIDEIQPEEHFYLHCAGGYRSMIAASILQARGYRNFTEIEGGFKAIASTRVSKSDFVCQTKVLK</sequence>
<dbReference type="InterPro" id="IPR036873">
    <property type="entry name" value="Rhodanese-like_dom_sf"/>
</dbReference>
<dbReference type="GO" id="GO:0004792">
    <property type="term" value="F:thiosulfate-cyanide sulfurtransferase activity"/>
    <property type="evidence" value="ECO:0007669"/>
    <property type="project" value="UniProtKB-EC"/>
</dbReference>
<protein>
    <submittedName>
        <fullName evidence="2">Thiosulfate sulfurtransferase PspE</fullName>
        <ecNumber evidence="2">2.8.1.1</ecNumber>
    </submittedName>
</protein>
<dbReference type="CDD" id="cd00158">
    <property type="entry name" value="RHOD"/>
    <property type="match status" value="1"/>
</dbReference>
<dbReference type="InterPro" id="IPR050229">
    <property type="entry name" value="GlpE_sulfurtransferase"/>
</dbReference>
<reference evidence="2 3" key="1">
    <citation type="submission" date="2018-06" db="EMBL/GenBank/DDBJ databases">
        <authorList>
            <consortium name="Pathogen Informatics"/>
            <person name="Doyle S."/>
        </authorList>
    </citation>
    <scope>NUCLEOTIDE SEQUENCE [LARGE SCALE GENOMIC DNA]</scope>
    <source>
        <strain evidence="2 3">NCTC13492</strain>
    </source>
</reference>
<keyword evidence="2" id="KW-0808">Transferase</keyword>
<gene>
    <name evidence="2" type="primary">pspE_3</name>
    <name evidence="2" type="ORF">NCTC13492_03749</name>
</gene>
<evidence type="ECO:0000259" key="1">
    <source>
        <dbReference type="PROSITE" id="PS50206"/>
    </source>
</evidence>
<dbReference type="PROSITE" id="PS50206">
    <property type="entry name" value="RHODANESE_3"/>
    <property type="match status" value="1"/>
</dbReference>
<name>A0A2X2X941_CHRJE</name>
<dbReference type="EC" id="2.8.1.1" evidence="2"/>
<dbReference type="Proteomes" id="UP000251670">
    <property type="component" value="Unassembled WGS sequence"/>
</dbReference>
<dbReference type="Gene3D" id="3.40.250.10">
    <property type="entry name" value="Rhodanese-like domain"/>
    <property type="match status" value="1"/>
</dbReference>
<dbReference type="Pfam" id="PF00581">
    <property type="entry name" value="Rhodanese"/>
    <property type="match status" value="1"/>
</dbReference>
<dbReference type="PANTHER" id="PTHR43031">
    <property type="entry name" value="FAD-DEPENDENT OXIDOREDUCTASE"/>
    <property type="match status" value="1"/>
</dbReference>